<proteinExistence type="predicted"/>
<feature type="non-terminal residue" evidence="1">
    <location>
        <position position="138"/>
    </location>
</feature>
<dbReference type="AlphaFoldDB" id="A0A0C2FHU2"/>
<organism evidence="1 2">
    <name type="scientific">Ancylostoma duodenale</name>
    <dbReference type="NCBI Taxonomy" id="51022"/>
    <lineage>
        <taxon>Eukaryota</taxon>
        <taxon>Metazoa</taxon>
        <taxon>Ecdysozoa</taxon>
        <taxon>Nematoda</taxon>
        <taxon>Chromadorea</taxon>
        <taxon>Rhabditida</taxon>
        <taxon>Rhabditina</taxon>
        <taxon>Rhabditomorpha</taxon>
        <taxon>Strongyloidea</taxon>
        <taxon>Ancylostomatidae</taxon>
        <taxon>Ancylostomatinae</taxon>
        <taxon>Ancylostoma</taxon>
    </lineage>
</organism>
<name>A0A0C2FHU2_9BILA</name>
<accession>A0A0C2FHU2</accession>
<dbReference type="PANTHER" id="PTHR46068">
    <property type="entry name" value="PROTEIN CBG27172"/>
    <property type="match status" value="1"/>
</dbReference>
<reference evidence="1 2" key="1">
    <citation type="submission" date="2013-12" db="EMBL/GenBank/DDBJ databases">
        <title>Draft genome of the parsitic nematode Ancylostoma duodenale.</title>
        <authorList>
            <person name="Mitreva M."/>
        </authorList>
    </citation>
    <scope>NUCLEOTIDE SEQUENCE [LARGE SCALE GENOMIC DNA]</scope>
    <source>
        <strain evidence="1 2">Zhejiang</strain>
    </source>
</reference>
<dbReference type="Proteomes" id="UP000054047">
    <property type="component" value="Unassembled WGS sequence"/>
</dbReference>
<evidence type="ECO:0008006" key="3">
    <source>
        <dbReference type="Google" id="ProtNLM"/>
    </source>
</evidence>
<gene>
    <name evidence="1" type="ORF">ANCDUO_25463</name>
</gene>
<dbReference type="Gene3D" id="3.30.420.10">
    <property type="entry name" value="Ribonuclease H-like superfamily/Ribonuclease H"/>
    <property type="match status" value="1"/>
</dbReference>
<dbReference type="GO" id="GO:0003676">
    <property type="term" value="F:nucleic acid binding"/>
    <property type="evidence" value="ECO:0007669"/>
    <property type="project" value="InterPro"/>
</dbReference>
<dbReference type="OrthoDB" id="7951431at2759"/>
<dbReference type="PANTHER" id="PTHR46068:SF1">
    <property type="entry name" value="TRANSPOSASE IS30-LIKE HTH DOMAIN-CONTAINING PROTEIN"/>
    <property type="match status" value="1"/>
</dbReference>
<dbReference type="EMBL" id="KN777244">
    <property type="protein sequence ID" value="KIH44511.1"/>
    <property type="molecule type" value="Genomic_DNA"/>
</dbReference>
<keyword evidence="2" id="KW-1185">Reference proteome</keyword>
<dbReference type="InterPro" id="IPR036397">
    <property type="entry name" value="RNaseH_sf"/>
</dbReference>
<evidence type="ECO:0000313" key="2">
    <source>
        <dbReference type="Proteomes" id="UP000054047"/>
    </source>
</evidence>
<evidence type="ECO:0000313" key="1">
    <source>
        <dbReference type="EMBL" id="KIH44511.1"/>
    </source>
</evidence>
<sequence length="138" mass="15530">MLHPDTVSGGISCTGAGKPIWSRIQSDNKRQAGTSRSLFSTRLGSSPWSQNNSQLLETKINSSLTKDLWPANNPDLNPLDFSVWGFIEKKLRSRNVKNLVDLRRKLIKIWNNLDVNYLRSTTDSMKKRINVCIKADGG</sequence>
<protein>
    <recommendedName>
        <fullName evidence="3">Tc1-like transposase DDE domain-containing protein</fullName>
    </recommendedName>
</protein>